<feature type="transmembrane region" description="Helical" evidence="8">
    <location>
        <begin position="39"/>
        <end position="63"/>
    </location>
</feature>
<evidence type="ECO:0000256" key="6">
    <source>
        <dbReference type="ARBA" id="ARBA00022989"/>
    </source>
</evidence>
<keyword evidence="4 8" id="KW-0812">Transmembrane</keyword>
<organism evidence="9 10">
    <name type="scientific">Siminovitchia acidinfaciens</name>
    <dbReference type="NCBI Taxonomy" id="2321395"/>
    <lineage>
        <taxon>Bacteria</taxon>
        <taxon>Bacillati</taxon>
        <taxon>Bacillota</taxon>
        <taxon>Bacilli</taxon>
        <taxon>Bacillales</taxon>
        <taxon>Bacillaceae</taxon>
        <taxon>Siminovitchia</taxon>
    </lineage>
</organism>
<evidence type="ECO:0000256" key="1">
    <source>
        <dbReference type="ARBA" id="ARBA00004651"/>
    </source>
</evidence>
<keyword evidence="7 8" id="KW-0472">Membrane</keyword>
<keyword evidence="5" id="KW-0133">Cell shape</keyword>
<evidence type="ECO:0000256" key="7">
    <source>
        <dbReference type="ARBA" id="ARBA00023136"/>
    </source>
</evidence>
<dbReference type="AlphaFoldDB" id="A0A429Y495"/>
<keyword evidence="6 8" id="KW-1133">Transmembrane helix</keyword>
<protein>
    <submittedName>
        <fullName evidence="9">Rod shape-determining protein MreD</fullName>
    </submittedName>
</protein>
<dbReference type="GO" id="GO:0005886">
    <property type="term" value="C:plasma membrane"/>
    <property type="evidence" value="ECO:0007669"/>
    <property type="project" value="UniProtKB-SubCell"/>
</dbReference>
<sequence length="172" mass="19879">MKRFILPLITIICFYAESLFVEFFPAFSFLGDRIVIPRFLLVVLTMMGIYYFRNVTLIYAAIFGLLFDIYYTGVIGAYLFLLPIAVYAASKMMKVLQINVLTSGLVVLIIIALVEILVYSLNILLFDVNMTTAQFLTNRLIPTLTLNLVIYLVIYFPFSRWLQNRKKEILSE</sequence>
<dbReference type="Pfam" id="PF04093">
    <property type="entry name" value="MreD"/>
    <property type="match status" value="1"/>
</dbReference>
<evidence type="ECO:0000256" key="5">
    <source>
        <dbReference type="ARBA" id="ARBA00022960"/>
    </source>
</evidence>
<dbReference type="RefSeq" id="WP_126048477.1">
    <property type="nucleotide sequence ID" value="NZ_QYTV02000002.1"/>
</dbReference>
<dbReference type="GO" id="GO:0008360">
    <property type="term" value="P:regulation of cell shape"/>
    <property type="evidence" value="ECO:0007669"/>
    <property type="project" value="UniProtKB-KW"/>
</dbReference>
<feature type="transmembrane region" description="Helical" evidence="8">
    <location>
        <begin position="69"/>
        <end position="88"/>
    </location>
</feature>
<evidence type="ECO:0000256" key="2">
    <source>
        <dbReference type="ARBA" id="ARBA00007776"/>
    </source>
</evidence>
<accession>A0A429Y495</accession>
<evidence type="ECO:0000256" key="8">
    <source>
        <dbReference type="SAM" id="Phobius"/>
    </source>
</evidence>
<evidence type="ECO:0000313" key="9">
    <source>
        <dbReference type="EMBL" id="RST76208.1"/>
    </source>
</evidence>
<evidence type="ECO:0000256" key="4">
    <source>
        <dbReference type="ARBA" id="ARBA00022692"/>
    </source>
</evidence>
<dbReference type="NCBIfam" id="TIGR03426">
    <property type="entry name" value="shape_MreD"/>
    <property type="match status" value="1"/>
</dbReference>
<name>A0A429Y495_9BACI</name>
<keyword evidence="3" id="KW-1003">Cell membrane</keyword>
<gene>
    <name evidence="9" type="primary">mreD</name>
    <name evidence="9" type="ORF">D4T97_005350</name>
</gene>
<reference evidence="9" key="1">
    <citation type="submission" date="2018-12" db="EMBL/GenBank/DDBJ databases">
        <authorList>
            <person name="Sun L."/>
            <person name="Chen Z."/>
        </authorList>
    </citation>
    <scope>NUCLEOTIDE SEQUENCE [LARGE SCALE GENOMIC DNA]</scope>
    <source>
        <strain evidence="9">3-2-2</strain>
    </source>
</reference>
<evidence type="ECO:0000313" key="10">
    <source>
        <dbReference type="Proteomes" id="UP000287156"/>
    </source>
</evidence>
<evidence type="ECO:0000256" key="3">
    <source>
        <dbReference type="ARBA" id="ARBA00022475"/>
    </source>
</evidence>
<dbReference type="EMBL" id="QYTV02000002">
    <property type="protein sequence ID" value="RST76208.1"/>
    <property type="molecule type" value="Genomic_DNA"/>
</dbReference>
<feature type="transmembrane region" description="Helical" evidence="8">
    <location>
        <begin position="140"/>
        <end position="158"/>
    </location>
</feature>
<comment type="similarity">
    <text evidence="2">Belongs to the MreD family.</text>
</comment>
<comment type="subcellular location">
    <subcellularLocation>
        <location evidence="1">Cell membrane</location>
        <topology evidence="1">Multi-pass membrane protein</topology>
    </subcellularLocation>
</comment>
<feature type="transmembrane region" description="Helical" evidence="8">
    <location>
        <begin position="100"/>
        <end position="120"/>
    </location>
</feature>
<proteinExistence type="inferred from homology"/>
<keyword evidence="10" id="KW-1185">Reference proteome</keyword>
<feature type="transmembrane region" description="Helical" evidence="8">
    <location>
        <begin position="6"/>
        <end position="27"/>
    </location>
</feature>
<dbReference type="OrthoDB" id="1653857at2"/>
<comment type="caution">
    <text evidence="9">The sequence shown here is derived from an EMBL/GenBank/DDBJ whole genome shotgun (WGS) entry which is preliminary data.</text>
</comment>
<dbReference type="InterPro" id="IPR007227">
    <property type="entry name" value="Cell_shape_determining_MreD"/>
</dbReference>
<dbReference type="Proteomes" id="UP000287156">
    <property type="component" value="Unassembled WGS sequence"/>
</dbReference>